<dbReference type="InterPro" id="IPR001173">
    <property type="entry name" value="Glyco_trans_2-like"/>
</dbReference>
<evidence type="ECO:0000259" key="2">
    <source>
        <dbReference type="Pfam" id="PF00535"/>
    </source>
</evidence>
<feature type="domain" description="Glycosyltransferase 2-like" evidence="2">
    <location>
        <begin position="4"/>
        <end position="120"/>
    </location>
</feature>
<keyword evidence="1" id="KW-0812">Transmembrane</keyword>
<dbReference type="SUPFAM" id="SSF53448">
    <property type="entry name" value="Nucleotide-diphospho-sugar transferases"/>
    <property type="match status" value="1"/>
</dbReference>
<feature type="transmembrane region" description="Helical" evidence="1">
    <location>
        <begin position="252"/>
        <end position="270"/>
    </location>
</feature>
<dbReference type="Proteomes" id="UP000191931">
    <property type="component" value="Unassembled WGS sequence"/>
</dbReference>
<name>A0A1W1HDD5_9BACT</name>
<dbReference type="PANTHER" id="PTHR43685">
    <property type="entry name" value="GLYCOSYLTRANSFERASE"/>
    <property type="match status" value="1"/>
</dbReference>
<sequence>MKFSVVIPAYNAEKTLAGCIDALLCQSVPQEQYEVIVIDDGSTDSTAEIAKKYPVIYHYQKNQGPAAARNRGANLAKGDIILFTDSDCVPDHFWIENMVAPLVKPTSCSSPESTYYRNSIVSGVKGAYRTKQSSMTARFAQAEFEDRFAMLEQVPFIDMVDTYSAAFRRDVFLDAGGFDPSFPVANNEDTELSYRLVSRGHLFVFVPEAFVYHTHPDTLKKYLRVKFWRGYWRIVVYARYPEKAVKDSYTPAVIKLQTLLMLLAFCLLPFSFFYKAIYLYIIPLMVAGVFLSSIPFSATIFKKDRAISCLSPFYCFLRACVFAAGSAGGILYVIFKYLLIRMRISK</sequence>
<protein>
    <submittedName>
        <fullName evidence="4">Similar to family 2 glycosyltransferase SpsQ</fullName>
        <ecNumber evidence="4">2.4.1.-</ecNumber>
    </submittedName>
</protein>
<feature type="transmembrane region" description="Helical" evidence="1">
    <location>
        <begin position="316"/>
        <end position="339"/>
    </location>
</feature>
<dbReference type="EC" id="2.4.1.-" evidence="4"/>
<evidence type="ECO:0000256" key="1">
    <source>
        <dbReference type="SAM" id="Phobius"/>
    </source>
</evidence>
<dbReference type="Pfam" id="PF13632">
    <property type="entry name" value="Glyco_trans_2_3"/>
    <property type="match status" value="1"/>
</dbReference>
<evidence type="ECO:0000313" key="4">
    <source>
        <dbReference type="EMBL" id="SLM30412.1"/>
    </source>
</evidence>
<feature type="domain" description="Glycosyltransferase 2-like" evidence="3">
    <location>
        <begin position="159"/>
        <end position="288"/>
    </location>
</feature>
<reference evidence="4 5" key="1">
    <citation type="submission" date="2017-03" db="EMBL/GenBank/DDBJ databases">
        <authorList>
            <person name="Afonso C.L."/>
            <person name="Miller P.J."/>
            <person name="Scott M.A."/>
            <person name="Spackman E."/>
            <person name="Goraichik I."/>
            <person name="Dimitrov K.M."/>
            <person name="Suarez D.L."/>
            <person name="Swayne D.E."/>
        </authorList>
    </citation>
    <scope>NUCLEOTIDE SEQUENCE [LARGE SCALE GENOMIC DNA]</scope>
    <source>
        <strain evidence="4">PRJEB14757</strain>
    </source>
</reference>
<evidence type="ECO:0000313" key="5">
    <source>
        <dbReference type="Proteomes" id="UP000191931"/>
    </source>
</evidence>
<dbReference type="RefSeq" id="WP_080808346.1">
    <property type="nucleotide sequence ID" value="NZ_LT828560.1"/>
</dbReference>
<keyword evidence="1" id="KW-1133">Transmembrane helix</keyword>
<keyword evidence="5" id="KW-1185">Reference proteome</keyword>
<dbReference type="OrthoDB" id="9809116at2"/>
<evidence type="ECO:0000259" key="3">
    <source>
        <dbReference type="Pfam" id="PF13632"/>
    </source>
</evidence>
<dbReference type="InterPro" id="IPR050834">
    <property type="entry name" value="Glycosyltransf_2"/>
</dbReference>
<keyword evidence="4" id="KW-0808">Transferase</keyword>
<dbReference type="InterPro" id="IPR029044">
    <property type="entry name" value="Nucleotide-diphossugar_trans"/>
</dbReference>
<dbReference type="AlphaFoldDB" id="A0A1W1HDD5"/>
<dbReference type="PANTHER" id="PTHR43685:SF3">
    <property type="entry name" value="SLR2126 PROTEIN"/>
    <property type="match status" value="1"/>
</dbReference>
<proteinExistence type="predicted"/>
<keyword evidence="4" id="KW-0328">Glycosyltransferase</keyword>
<dbReference type="Gene3D" id="3.90.550.10">
    <property type="entry name" value="Spore Coat Polysaccharide Biosynthesis Protein SpsA, Chain A"/>
    <property type="match status" value="1"/>
</dbReference>
<dbReference type="GO" id="GO:0016757">
    <property type="term" value="F:glycosyltransferase activity"/>
    <property type="evidence" value="ECO:0007669"/>
    <property type="project" value="UniProtKB-KW"/>
</dbReference>
<accession>A0A1W1HDD5</accession>
<dbReference type="EMBL" id="FWEV01000137">
    <property type="protein sequence ID" value="SLM30412.1"/>
    <property type="molecule type" value="Genomic_DNA"/>
</dbReference>
<dbReference type="STRING" id="1246637.MTBBW1_2210016"/>
<organism evidence="4 5">
    <name type="scientific">Desulfamplus magnetovallimortis</name>
    <dbReference type="NCBI Taxonomy" id="1246637"/>
    <lineage>
        <taxon>Bacteria</taxon>
        <taxon>Pseudomonadati</taxon>
        <taxon>Thermodesulfobacteriota</taxon>
        <taxon>Desulfobacteria</taxon>
        <taxon>Desulfobacterales</taxon>
        <taxon>Desulfobacteraceae</taxon>
        <taxon>Desulfamplus</taxon>
    </lineage>
</organism>
<gene>
    <name evidence="4" type="primary">spsQ</name>
    <name evidence="4" type="ORF">MTBBW1_2210016</name>
</gene>
<feature type="transmembrane region" description="Helical" evidence="1">
    <location>
        <begin position="277"/>
        <end position="296"/>
    </location>
</feature>
<keyword evidence="1" id="KW-0472">Membrane</keyword>
<dbReference type="Pfam" id="PF00535">
    <property type="entry name" value="Glycos_transf_2"/>
    <property type="match status" value="1"/>
</dbReference>